<dbReference type="Proteomes" id="UP000242243">
    <property type="component" value="Unassembled WGS sequence"/>
</dbReference>
<evidence type="ECO:0008006" key="6">
    <source>
        <dbReference type="Google" id="ProtNLM"/>
    </source>
</evidence>
<gene>
    <name evidence="2" type="ORF">HHA03_12210</name>
    <name evidence="3" type="ORF">SAMN05421839_11318</name>
</gene>
<protein>
    <recommendedName>
        <fullName evidence="6">DUF3886 domain-containing protein</fullName>
    </recommendedName>
</protein>
<evidence type="ECO:0000256" key="1">
    <source>
        <dbReference type="SAM" id="Coils"/>
    </source>
</evidence>
<dbReference type="InterPro" id="IPR024980">
    <property type="entry name" value="DUF3886"/>
</dbReference>
<dbReference type="AlphaFoldDB" id="A0A1I5P6S6"/>
<accession>A0A1I5P6S6</accession>
<proteinExistence type="predicted"/>
<dbReference type="EMBL" id="FOXC01000013">
    <property type="protein sequence ID" value="SFP29814.1"/>
    <property type="molecule type" value="Genomic_DNA"/>
</dbReference>
<dbReference type="Pfam" id="PF13025">
    <property type="entry name" value="DUF3886"/>
    <property type="match status" value="1"/>
</dbReference>
<dbReference type="STRING" id="306540.SAMN05421839_11318"/>
<reference evidence="2 5" key="2">
    <citation type="submission" date="2019-07" db="EMBL/GenBank/DDBJ databases">
        <title>Whole genome shotgun sequence of Halolactibacillus halophilus NBRC 100868.</title>
        <authorList>
            <person name="Hosoyama A."/>
            <person name="Uohara A."/>
            <person name="Ohji S."/>
            <person name="Ichikawa N."/>
        </authorList>
    </citation>
    <scope>NUCLEOTIDE SEQUENCE [LARGE SCALE GENOMIC DNA]</scope>
    <source>
        <strain evidence="2 5">NBRC 100868</strain>
    </source>
</reference>
<evidence type="ECO:0000313" key="3">
    <source>
        <dbReference type="EMBL" id="SFP29814.1"/>
    </source>
</evidence>
<evidence type="ECO:0000313" key="5">
    <source>
        <dbReference type="Proteomes" id="UP000321547"/>
    </source>
</evidence>
<name>A0A1I5P6S6_9BACI</name>
<dbReference type="RefSeq" id="WP_234987430.1">
    <property type="nucleotide sequence ID" value="NZ_BJWI01000014.1"/>
</dbReference>
<feature type="coiled-coil region" evidence="1">
    <location>
        <begin position="30"/>
        <end position="57"/>
    </location>
</feature>
<evidence type="ECO:0000313" key="2">
    <source>
        <dbReference type="EMBL" id="GEM01689.1"/>
    </source>
</evidence>
<keyword evidence="1" id="KW-0175">Coiled coil</keyword>
<sequence>MRKREMKKMKQEAEERFGKKEIDLLEQMKAKLLKDEATKIEEQKQAKRQAMVEHEKNKTFEQLLSESEMDWHKYK</sequence>
<organism evidence="3 4">
    <name type="scientific">Halolactibacillus halophilus</name>
    <dbReference type="NCBI Taxonomy" id="306540"/>
    <lineage>
        <taxon>Bacteria</taxon>
        <taxon>Bacillati</taxon>
        <taxon>Bacillota</taxon>
        <taxon>Bacilli</taxon>
        <taxon>Bacillales</taxon>
        <taxon>Bacillaceae</taxon>
        <taxon>Halolactibacillus</taxon>
    </lineage>
</organism>
<evidence type="ECO:0000313" key="4">
    <source>
        <dbReference type="Proteomes" id="UP000242243"/>
    </source>
</evidence>
<dbReference type="Proteomes" id="UP000321547">
    <property type="component" value="Unassembled WGS sequence"/>
</dbReference>
<dbReference type="EMBL" id="BJWI01000014">
    <property type="protein sequence ID" value="GEM01689.1"/>
    <property type="molecule type" value="Genomic_DNA"/>
</dbReference>
<keyword evidence="5" id="KW-1185">Reference proteome</keyword>
<reference evidence="3 4" key="1">
    <citation type="submission" date="2016-10" db="EMBL/GenBank/DDBJ databases">
        <authorList>
            <person name="de Groot N.N."/>
        </authorList>
    </citation>
    <scope>NUCLEOTIDE SEQUENCE [LARGE SCALE GENOMIC DNA]</scope>
    <source>
        <strain evidence="3 4">DSM 17073</strain>
    </source>
</reference>